<evidence type="ECO:0000256" key="2">
    <source>
        <dbReference type="SAM" id="SignalP"/>
    </source>
</evidence>
<feature type="chain" id="PRO_5045134173" evidence="2">
    <location>
        <begin position="27"/>
        <end position="327"/>
    </location>
</feature>
<organism evidence="3 4">
    <name type="scientific">Chengkuizengella axinellae</name>
    <dbReference type="NCBI Taxonomy" id="3064388"/>
    <lineage>
        <taxon>Bacteria</taxon>
        <taxon>Bacillati</taxon>
        <taxon>Bacillota</taxon>
        <taxon>Bacilli</taxon>
        <taxon>Bacillales</taxon>
        <taxon>Paenibacillaceae</taxon>
        <taxon>Chengkuizengella</taxon>
    </lineage>
</organism>
<comment type="caution">
    <text evidence="3">The sequence shown here is derived from an EMBL/GenBank/DDBJ whole genome shotgun (WGS) entry which is preliminary data.</text>
</comment>
<protein>
    <submittedName>
        <fullName evidence="3">Uncharacterized protein</fullName>
    </submittedName>
</protein>
<reference evidence="3 4" key="1">
    <citation type="submission" date="2023-08" db="EMBL/GenBank/DDBJ databases">
        <authorList>
            <person name="Park J.-S."/>
        </authorList>
    </citation>
    <scope>NUCLEOTIDE SEQUENCE [LARGE SCALE GENOMIC DNA]</scope>
    <source>
        <strain evidence="3 4">2205SS18-9</strain>
    </source>
</reference>
<evidence type="ECO:0000313" key="3">
    <source>
        <dbReference type="EMBL" id="MDP5274005.1"/>
    </source>
</evidence>
<feature type="region of interest" description="Disordered" evidence="1">
    <location>
        <begin position="33"/>
        <end position="53"/>
    </location>
</feature>
<keyword evidence="4" id="KW-1185">Reference proteome</keyword>
<name>A0ABT9IYY2_9BACL</name>
<proteinExistence type="predicted"/>
<gene>
    <name evidence="3" type="ORF">Q5Y73_07805</name>
</gene>
<evidence type="ECO:0000313" key="4">
    <source>
        <dbReference type="Proteomes" id="UP001231941"/>
    </source>
</evidence>
<evidence type="ECO:0000256" key="1">
    <source>
        <dbReference type="SAM" id="MobiDB-lite"/>
    </source>
</evidence>
<dbReference type="Proteomes" id="UP001231941">
    <property type="component" value="Unassembled WGS sequence"/>
</dbReference>
<keyword evidence="2" id="KW-0732">Signal</keyword>
<feature type="compositionally biased region" description="Basic and acidic residues" evidence="1">
    <location>
        <begin position="43"/>
        <end position="53"/>
    </location>
</feature>
<accession>A0ABT9IYY2</accession>
<dbReference type="EMBL" id="JAVAMP010000002">
    <property type="protein sequence ID" value="MDP5274005.1"/>
    <property type="molecule type" value="Genomic_DNA"/>
</dbReference>
<dbReference type="RefSeq" id="WP_305991296.1">
    <property type="nucleotide sequence ID" value="NZ_JAVAMP010000002.1"/>
</dbReference>
<sequence length="327" mass="37227">MKNKYFKFILIAVIFSLVLSSSFIFANENEEPNQEQIIENDQSEEKEKKDKKDKVKVKLPNNKYKWEKWPEIFSIEDSFPGSDPEEALRQFEELQAETESYKNLLGFNGNYYTGLIEGDSIVLLEDTVNVSTKGNWSVMGLVRNETTELVESIEVEAQLIAESGEVLTTISEKALVDSIRPGEPTPFVLESEVGVNDVSSIIWDVKETKKNKKLYRDFEVSTTYEIPYGPLEYKGTERNDGGLSYGLGTSFTNESGEKIKIVELTVAWNDENGKIVWLENSYFDLKFHKDGLDSGFAAHFEDIVVTNPDIAPLLSEYQYNLWVVGEK</sequence>
<feature type="signal peptide" evidence="2">
    <location>
        <begin position="1"/>
        <end position="26"/>
    </location>
</feature>